<proteinExistence type="predicted"/>
<dbReference type="AlphaFoldDB" id="A0A0M4RN16"/>
<dbReference type="Proteomes" id="UP000062833">
    <property type="component" value="Chromosome"/>
</dbReference>
<organism evidence="1 2">
    <name type="scientific">Arthrobacter alpinus</name>
    <dbReference type="NCBI Taxonomy" id="656366"/>
    <lineage>
        <taxon>Bacteria</taxon>
        <taxon>Bacillati</taxon>
        <taxon>Actinomycetota</taxon>
        <taxon>Actinomycetes</taxon>
        <taxon>Micrococcales</taxon>
        <taxon>Micrococcaceae</taxon>
        <taxon>Arthrobacter</taxon>
    </lineage>
</organism>
<keyword evidence="2" id="KW-1185">Reference proteome</keyword>
<accession>A0A0M4RN16</accession>
<dbReference type="KEGG" id="aaq:AOC05_05630"/>
<dbReference type="RefSeq" id="WP_062006393.1">
    <property type="nucleotide sequence ID" value="NZ_CP012677.1"/>
</dbReference>
<evidence type="ECO:0008006" key="3">
    <source>
        <dbReference type="Google" id="ProtNLM"/>
    </source>
</evidence>
<protein>
    <recommendedName>
        <fullName evidence="3">DUF4230 domain-containing protein</fullName>
    </recommendedName>
</protein>
<evidence type="ECO:0000313" key="2">
    <source>
        <dbReference type="Proteomes" id="UP000062833"/>
    </source>
</evidence>
<reference evidence="2" key="1">
    <citation type="submission" date="2015-09" db="EMBL/GenBank/DDBJ databases">
        <title>Complete genome of Arthrobacter alpinus strain R3.8.</title>
        <authorList>
            <person name="See-Too W.S."/>
            <person name="Chan K.G."/>
        </authorList>
    </citation>
    <scope>NUCLEOTIDE SEQUENCE [LARGE SCALE GENOMIC DNA]</scope>
    <source>
        <strain evidence="2">R3.8</strain>
    </source>
</reference>
<sequence>MKFFKARVLLWPLLLIAVLVVSGMGAAFVFGGLNALALSSLFTSTSNERDSQVIQSVTRVQEVALLSLHIEGVDRHESNGAIFGVAIPASEKTTLIQYKLDAKLGIDGSQVKIEPTGPDSFRVTIPEFIGIGFDDPVFEDPLEDNNALSWLAAPAVQTRMINNILSDENKQKYTTQNAAALKEQVEVFYSGIIACVDPEITIDFEFAG</sequence>
<name>A0A0M4RN16_9MICC</name>
<evidence type="ECO:0000313" key="1">
    <source>
        <dbReference type="EMBL" id="ALE91933.1"/>
    </source>
</evidence>
<gene>
    <name evidence="1" type="ORF">AOC05_05630</name>
</gene>
<dbReference type="PATRIC" id="fig|656366.3.peg.1201"/>
<dbReference type="EMBL" id="CP012677">
    <property type="protein sequence ID" value="ALE91933.1"/>
    <property type="molecule type" value="Genomic_DNA"/>
</dbReference>
<dbReference type="OrthoDB" id="4410230at2"/>